<dbReference type="Proteomes" id="UP001055439">
    <property type="component" value="Chromosome 9"/>
</dbReference>
<protein>
    <submittedName>
        <fullName evidence="1">Uncharacterized protein</fullName>
    </submittedName>
</protein>
<proteinExistence type="predicted"/>
<dbReference type="AlphaFoldDB" id="A0A9E7I431"/>
<name>A0A9E7I431_9LILI</name>
<organism evidence="1 2">
    <name type="scientific">Musa troglodytarum</name>
    <name type="common">fe'i banana</name>
    <dbReference type="NCBI Taxonomy" id="320322"/>
    <lineage>
        <taxon>Eukaryota</taxon>
        <taxon>Viridiplantae</taxon>
        <taxon>Streptophyta</taxon>
        <taxon>Embryophyta</taxon>
        <taxon>Tracheophyta</taxon>
        <taxon>Spermatophyta</taxon>
        <taxon>Magnoliopsida</taxon>
        <taxon>Liliopsida</taxon>
        <taxon>Zingiberales</taxon>
        <taxon>Musaceae</taxon>
        <taxon>Musa</taxon>
    </lineage>
</organism>
<evidence type="ECO:0000313" key="1">
    <source>
        <dbReference type="EMBL" id="URE45700.1"/>
    </source>
</evidence>
<keyword evidence="2" id="KW-1185">Reference proteome</keyword>
<dbReference type="EMBL" id="CP097511">
    <property type="protein sequence ID" value="URE45700.1"/>
    <property type="molecule type" value="Genomic_DNA"/>
</dbReference>
<reference evidence="1" key="1">
    <citation type="submission" date="2022-05" db="EMBL/GenBank/DDBJ databases">
        <title>The Musa troglodytarum L. genome provides insights into the mechanism of non-climacteric behaviour and enrichment of carotenoids.</title>
        <authorList>
            <person name="Wang J."/>
        </authorList>
    </citation>
    <scope>NUCLEOTIDE SEQUENCE</scope>
    <source>
        <tissue evidence="1">Leaf</tissue>
    </source>
</reference>
<evidence type="ECO:0000313" key="2">
    <source>
        <dbReference type="Proteomes" id="UP001055439"/>
    </source>
</evidence>
<gene>
    <name evidence="1" type="ORF">MUK42_33026</name>
</gene>
<sequence length="76" mass="8364">MMGVLKASQSYVYWLSATALHPVHQIIVCSSDVEGVAITRVNPIDYLTQQKLRSSPKGTQQHPQGVHLCFGLRGKS</sequence>
<accession>A0A9E7I431</accession>